<gene>
    <name evidence="2" type="ORF">CEXT_544411</name>
</gene>
<protein>
    <submittedName>
        <fullName evidence="2">Uncharacterized protein</fullName>
    </submittedName>
</protein>
<evidence type="ECO:0000313" key="3">
    <source>
        <dbReference type="Proteomes" id="UP001054945"/>
    </source>
</evidence>
<accession>A0AAV4U6G5</accession>
<organism evidence="2 3">
    <name type="scientific">Caerostris extrusa</name>
    <name type="common">Bark spider</name>
    <name type="synonym">Caerostris bankana</name>
    <dbReference type="NCBI Taxonomy" id="172846"/>
    <lineage>
        <taxon>Eukaryota</taxon>
        <taxon>Metazoa</taxon>
        <taxon>Ecdysozoa</taxon>
        <taxon>Arthropoda</taxon>
        <taxon>Chelicerata</taxon>
        <taxon>Arachnida</taxon>
        <taxon>Araneae</taxon>
        <taxon>Araneomorphae</taxon>
        <taxon>Entelegynae</taxon>
        <taxon>Araneoidea</taxon>
        <taxon>Araneidae</taxon>
        <taxon>Caerostris</taxon>
    </lineage>
</organism>
<dbReference type="Proteomes" id="UP001054945">
    <property type="component" value="Unassembled WGS sequence"/>
</dbReference>
<name>A0AAV4U6G5_CAEEX</name>
<reference evidence="2 3" key="1">
    <citation type="submission" date="2021-06" db="EMBL/GenBank/DDBJ databases">
        <title>Caerostris extrusa draft genome.</title>
        <authorList>
            <person name="Kono N."/>
            <person name="Arakawa K."/>
        </authorList>
    </citation>
    <scope>NUCLEOTIDE SEQUENCE [LARGE SCALE GENOMIC DNA]</scope>
</reference>
<sequence>MLITLTGFCYEIYLKYWRVEDDKNEVVPTSPKEEEEERKDDKNEEVVPTSPKEEEEERKDDKNEEVLPTSPKEEEEGERKHDEPSKKRKRKTRRTSSKKN</sequence>
<evidence type="ECO:0000313" key="2">
    <source>
        <dbReference type="EMBL" id="GIY53404.1"/>
    </source>
</evidence>
<comment type="caution">
    <text evidence="2">The sequence shown here is derived from an EMBL/GenBank/DDBJ whole genome shotgun (WGS) entry which is preliminary data.</text>
</comment>
<proteinExistence type="predicted"/>
<feature type="compositionally biased region" description="Basic residues" evidence="1">
    <location>
        <begin position="86"/>
        <end position="100"/>
    </location>
</feature>
<feature type="region of interest" description="Disordered" evidence="1">
    <location>
        <begin position="20"/>
        <end position="100"/>
    </location>
</feature>
<dbReference type="EMBL" id="BPLR01012363">
    <property type="protein sequence ID" value="GIY53404.1"/>
    <property type="molecule type" value="Genomic_DNA"/>
</dbReference>
<keyword evidence="3" id="KW-1185">Reference proteome</keyword>
<evidence type="ECO:0000256" key="1">
    <source>
        <dbReference type="SAM" id="MobiDB-lite"/>
    </source>
</evidence>
<dbReference type="AlphaFoldDB" id="A0AAV4U6G5"/>